<evidence type="ECO:0000256" key="5">
    <source>
        <dbReference type="ARBA" id="ARBA00023136"/>
    </source>
</evidence>
<dbReference type="eggNOG" id="KOG1162">
    <property type="taxonomic scope" value="Eukaryota"/>
</dbReference>
<dbReference type="CDD" id="cd14475">
    <property type="entry name" value="SPX_SYG1_like"/>
    <property type="match status" value="1"/>
</dbReference>
<keyword evidence="4 8" id="KW-1133">Transmembrane helix</keyword>
<evidence type="ECO:0000256" key="6">
    <source>
        <dbReference type="SAM" id="Coils"/>
    </source>
</evidence>
<name>C5MEI6_CANTT</name>
<dbReference type="PROSITE" id="PS51382">
    <property type="entry name" value="SPX"/>
    <property type="match status" value="1"/>
</dbReference>
<protein>
    <recommendedName>
        <fullName evidence="13">Protein SYG1</fullName>
    </recommendedName>
</protein>
<feature type="transmembrane region" description="Helical" evidence="8">
    <location>
        <begin position="559"/>
        <end position="576"/>
    </location>
</feature>
<evidence type="ECO:0008006" key="13">
    <source>
        <dbReference type="Google" id="ProtNLM"/>
    </source>
</evidence>
<feature type="domain" description="EXS" evidence="9">
    <location>
        <begin position="644"/>
        <end position="838"/>
    </location>
</feature>
<gene>
    <name evidence="11" type="ORF">CTRG_04479</name>
</gene>
<keyword evidence="12" id="KW-1185">Reference proteome</keyword>
<dbReference type="GeneID" id="8299848"/>
<organism evidence="11 12">
    <name type="scientific">Candida tropicalis (strain ATCC MYA-3404 / T1)</name>
    <name type="common">Yeast</name>
    <dbReference type="NCBI Taxonomy" id="294747"/>
    <lineage>
        <taxon>Eukaryota</taxon>
        <taxon>Fungi</taxon>
        <taxon>Dikarya</taxon>
        <taxon>Ascomycota</taxon>
        <taxon>Saccharomycotina</taxon>
        <taxon>Pichiomycetes</taxon>
        <taxon>Debaryomycetaceae</taxon>
        <taxon>Candida/Lodderomyces clade</taxon>
        <taxon>Candida</taxon>
    </lineage>
</organism>
<dbReference type="AlphaFoldDB" id="C5MEI6"/>
<keyword evidence="6" id="KW-0175">Coiled coil</keyword>
<dbReference type="Proteomes" id="UP000002037">
    <property type="component" value="Unassembled WGS sequence"/>
</dbReference>
<dbReference type="PROSITE" id="PS51380">
    <property type="entry name" value="EXS"/>
    <property type="match status" value="1"/>
</dbReference>
<feature type="compositionally biased region" description="Acidic residues" evidence="7">
    <location>
        <begin position="943"/>
        <end position="959"/>
    </location>
</feature>
<feature type="transmembrane region" description="Helical" evidence="8">
    <location>
        <begin position="480"/>
        <end position="501"/>
    </location>
</feature>
<evidence type="ECO:0000256" key="1">
    <source>
        <dbReference type="ARBA" id="ARBA00004141"/>
    </source>
</evidence>
<comment type="similarity">
    <text evidence="2">Belongs to the SYG1 (TC 2.A.94) family.</text>
</comment>
<dbReference type="Pfam" id="PF03124">
    <property type="entry name" value="EXS"/>
    <property type="match status" value="1"/>
</dbReference>
<dbReference type="GO" id="GO:0016036">
    <property type="term" value="P:cellular response to phosphate starvation"/>
    <property type="evidence" value="ECO:0007669"/>
    <property type="project" value="TreeGrafter"/>
</dbReference>
<feature type="region of interest" description="Disordered" evidence="7">
    <location>
        <begin position="263"/>
        <end position="299"/>
    </location>
</feature>
<feature type="transmembrane region" description="Helical" evidence="8">
    <location>
        <begin position="755"/>
        <end position="777"/>
    </location>
</feature>
<evidence type="ECO:0000256" key="8">
    <source>
        <dbReference type="SAM" id="Phobius"/>
    </source>
</evidence>
<feature type="coiled-coil region" evidence="6">
    <location>
        <begin position="22"/>
        <end position="49"/>
    </location>
</feature>
<dbReference type="GO" id="GO:0006817">
    <property type="term" value="P:phosphate ion transport"/>
    <property type="evidence" value="ECO:0007669"/>
    <property type="project" value="TreeGrafter"/>
</dbReference>
<evidence type="ECO:0000313" key="12">
    <source>
        <dbReference type="Proteomes" id="UP000002037"/>
    </source>
</evidence>
<dbReference type="VEuPathDB" id="FungiDB:CTRG_04479"/>
<dbReference type="PANTHER" id="PTHR10783:SF103">
    <property type="entry name" value="SOLUTE CARRIER FAMILY 53 MEMBER 1"/>
    <property type="match status" value="1"/>
</dbReference>
<dbReference type="HOGENOM" id="CLU_006116_1_1_1"/>
<dbReference type="GO" id="GO:0005794">
    <property type="term" value="C:Golgi apparatus"/>
    <property type="evidence" value="ECO:0007669"/>
    <property type="project" value="TreeGrafter"/>
</dbReference>
<accession>C5MEI6</accession>
<comment type="subcellular location">
    <subcellularLocation>
        <location evidence="1">Membrane</location>
        <topology evidence="1">Multi-pass membrane protein</topology>
    </subcellularLocation>
</comment>
<dbReference type="OrthoDB" id="9970435at2759"/>
<dbReference type="STRING" id="294747.C5MEI6"/>
<feature type="domain" description="SPX" evidence="10">
    <location>
        <begin position="1"/>
        <end position="377"/>
    </location>
</feature>
<evidence type="ECO:0000256" key="4">
    <source>
        <dbReference type="ARBA" id="ARBA00022989"/>
    </source>
</evidence>
<dbReference type="Pfam" id="PF03105">
    <property type="entry name" value="SPX"/>
    <property type="match status" value="1"/>
</dbReference>
<keyword evidence="5 8" id="KW-0472">Membrane</keyword>
<feature type="region of interest" description="Disordered" evidence="7">
    <location>
        <begin position="934"/>
        <end position="984"/>
    </location>
</feature>
<evidence type="ECO:0000256" key="7">
    <source>
        <dbReference type="SAM" id="MobiDB-lite"/>
    </source>
</evidence>
<feature type="transmembrane region" description="Helical" evidence="8">
    <location>
        <begin position="522"/>
        <end position="544"/>
    </location>
</feature>
<feature type="transmembrane region" description="Helical" evidence="8">
    <location>
        <begin position="711"/>
        <end position="735"/>
    </location>
</feature>
<dbReference type="InterPro" id="IPR004331">
    <property type="entry name" value="SPX_dom"/>
</dbReference>
<dbReference type="InterPro" id="IPR004342">
    <property type="entry name" value="EXS_C"/>
</dbReference>
<sequence>MKFEESLREGLVPEWQDQYLDYKHGKKLIKKLNKLKEEYETEVFNETHNENNTLLGTLDTNNIKPSDTTPLLDLSEPQEAYTIEPYIPPQSAAQTSEVTTRRARRRSSIFDFSIRTPPNKKEEFYTGKENFMDWLNKEAVKVDDFYIEKEQDAYERFLLLEDQLYELRDHKNQLIREKSSHDLRNHSHSLTTNNVVHTVNDLAYHTKFALSGLNKFELPSLPSMKFLKKLKSKKKQKTEDQLSLQIQESVDLNYAENRVRNGDVDLIETETSKSEDPSSSSEAEGDSETVSVPDAPPPILTQEQIQQSNRRDYVVKKEEFGVPYLYAKKHLKHALLEHYRALSLLQSYKTLNRTAFRKITKKFDKVMGTEIMEPFLEKLDSTSYFVTSDLLEKLINQVEELYIAFFDPGSQDRKHALEKLKTIAYTINASEMRPPSYYKEMFTGGLFLGFGFPLFVLAVYTALHKNFTGEMPEATNLMQIWAGFFLVNLALVMFTINLAIFDKYKINYKFIFEFNVATALNYKQFVVLPAFGLSLLSLVGWFSFNDFWPHKFPGRDWPWLYFGILVVLFLWPGKAFYGTSRRWLQIAMLRLVFSGLYPVEFRDFFLGDIVSSLTYSMSNIALFFCMYSHHWRGTLAGQDRADNTCTSNQSRLMGFLATLPSIWRLLQCLRRYMDTGDWFPHLANSLKYSMSAVYYITLSVYRIDRRSETKAVFIVFASINSVYTAIWDIVMDWSLLQSDSKHFLLRDHLFYKKPIYYYLAMIADVVLRFQWIVFAFFGRPINESPATAFLVALAELFRRFIWLTFRMENEHATNVFLFRASKDTPLPYAVSKKIEKAVKKLVQLRYYSKYPEEAIQDEELSPEVLETTIETPPGTATVSGASARAYSSGIREARDEEASVAVSRRTMVSSQMTPQKKSTLSKISTKLNRAHIKDFQRRKTTAEIEEDSDDDDDDEDDDYNLAPLRRIPTTASSRLVSIRDEENE</sequence>
<evidence type="ECO:0000259" key="9">
    <source>
        <dbReference type="PROSITE" id="PS51380"/>
    </source>
</evidence>
<evidence type="ECO:0000256" key="2">
    <source>
        <dbReference type="ARBA" id="ARBA00009665"/>
    </source>
</evidence>
<reference evidence="11 12" key="1">
    <citation type="journal article" date="2009" name="Nature">
        <title>Evolution of pathogenicity and sexual reproduction in eight Candida genomes.</title>
        <authorList>
            <person name="Butler G."/>
            <person name="Rasmussen M.D."/>
            <person name="Lin M.F."/>
            <person name="Santos M.A."/>
            <person name="Sakthikumar S."/>
            <person name="Munro C.A."/>
            <person name="Rheinbay E."/>
            <person name="Grabherr M."/>
            <person name="Forche A."/>
            <person name="Reedy J.L."/>
            <person name="Agrafioti I."/>
            <person name="Arnaud M.B."/>
            <person name="Bates S."/>
            <person name="Brown A.J."/>
            <person name="Brunke S."/>
            <person name="Costanzo M.C."/>
            <person name="Fitzpatrick D.A."/>
            <person name="de Groot P.W."/>
            <person name="Harris D."/>
            <person name="Hoyer L.L."/>
            <person name="Hube B."/>
            <person name="Klis F.M."/>
            <person name="Kodira C."/>
            <person name="Lennard N."/>
            <person name="Logue M.E."/>
            <person name="Martin R."/>
            <person name="Neiman A.M."/>
            <person name="Nikolaou E."/>
            <person name="Quail M.A."/>
            <person name="Quinn J."/>
            <person name="Santos M.C."/>
            <person name="Schmitzberger F.F."/>
            <person name="Sherlock G."/>
            <person name="Shah P."/>
            <person name="Silverstein K.A."/>
            <person name="Skrzypek M.S."/>
            <person name="Soll D."/>
            <person name="Staggs R."/>
            <person name="Stansfield I."/>
            <person name="Stumpf M.P."/>
            <person name="Sudbery P.E."/>
            <person name="Srikantha T."/>
            <person name="Zeng Q."/>
            <person name="Berman J."/>
            <person name="Berriman M."/>
            <person name="Heitman J."/>
            <person name="Gow N.A."/>
            <person name="Lorenz M.C."/>
            <person name="Birren B.W."/>
            <person name="Kellis M."/>
            <person name="Cuomo C.A."/>
        </authorList>
    </citation>
    <scope>NUCLEOTIDE SEQUENCE [LARGE SCALE GENOMIC DNA]</scope>
    <source>
        <strain evidence="12">ATCC MYA-3404 / T1</strain>
    </source>
</reference>
<dbReference type="RefSeq" id="XP_002550181.1">
    <property type="nucleotide sequence ID" value="XM_002550135.1"/>
</dbReference>
<dbReference type="EMBL" id="GG692400">
    <property type="protein sequence ID" value="EER31696.1"/>
    <property type="molecule type" value="Genomic_DNA"/>
</dbReference>
<dbReference type="KEGG" id="ctp:CTRG_04479"/>
<dbReference type="GO" id="GO:0005886">
    <property type="term" value="C:plasma membrane"/>
    <property type="evidence" value="ECO:0007669"/>
    <property type="project" value="TreeGrafter"/>
</dbReference>
<evidence type="ECO:0000259" key="10">
    <source>
        <dbReference type="PROSITE" id="PS51382"/>
    </source>
</evidence>
<dbReference type="PANTHER" id="PTHR10783">
    <property type="entry name" value="XENOTROPIC AND POLYTROPIC RETROVIRUS RECEPTOR 1-RELATED"/>
    <property type="match status" value="1"/>
</dbReference>
<keyword evidence="3 8" id="KW-0812">Transmembrane</keyword>
<evidence type="ECO:0000313" key="11">
    <source>
        <dbReference type="EMBL" id="EER31696.1"/>
    </source>
</evidence>
<feature type="transmembrane region" description="Helical" evidence="8">
    <location>
        <begin position="441"/>
        <end position="460"/>
    </location>
</feature>
<dbReference type="GO" id="GO:0000822">
    <property type="term" value="F:inositol hexakisphosphate binding"/>
    <property type="evidence" value="ECO:0007669"/>
    <property type="project" value="TreeGrafter"/>
</dbReference>
<proteinExistence type="inferred from homology"/>
<evidence type="ECO:0000256" key="3">
    <source>
        <dbReference type="ARBA" id="ARBA00022692"/>
    </source>
</evidence>